<accession>A0A0C2D0J9</accession>
<organism evidence="1 2">
    <name type="scientific">Enhygromyxa salina</name>
    <dbReference type="NCBI Taxonomy" id="215803"/>
    <lineage>
        <taxon>Bacteria</taxon>
        <taxon>Pseudomonadati</taxon>
        <taxon>Myxococcota</taxon>
        <taxon>Polyangia</taxon>
        <taxon>Nannocystales</taxon>
        <taxon>Nannocystaceae</taxon>
        <taxon>Enhygromyxa</taxon>
    </lineage>
</organism>
<sequence>MNSPKDSRHTSPIALIGSMNSLCSFATPAMCIAPVGLEGRSLWLEERLQHPREVVSRAPVNLHHAWELAT</sequence>
<gene>
    <name evidence="1" type="ORF">DB30_07880</name>
</gene>
<dbReference type="AlphaFoldDB" id="A0A0C2D0J9"/>
<dbReference type="Proteomes" id="UP000031599">
    <property type="component" value="Unassembled WGS sequence"/>
</dbReference>
<evidence type="ECO:0000313" key="2">
    <source>
        <dbReference type="Proteomes" id="UP000031599"/>
    </source>
</evidence>
<protein>
    <submittedName>
        <fullName evidence="1">Uncharacterized protein</fullName>
    </submittedName>
</protein>
<dbReference type="EMBL" id="JMCC02000090">
    <property type="protein sequence ID" value="KIG13672.1"/>
    <property type="molecule type" value="Genomic_DNA"/>
</dbReference>
<dbReference type="RefSeq" id="WP_052555322.1">
    <property type="nucleotide sequence ID" value="NZ_JMCC02000090.1"/>
</dbReference>
<reference evidence="1 2" key="1">
    <citation type="submission" date="2014-12" db="EMBL/GenBank/DDBJ databases">
        <title>Genome assembly of Enhygromyxa salina DSM 15201.</title>
        <authorList>
            <person name="Sharma G."/>
            <person name="Subramanian S."/>
        </authorList>
    </citation>
    <scope>NUCLEOTIDE SEQUENCE [LARGE SCALE GENOMIC DNA]</scope>
    <source>
        <strain evidence="1 2">DSM 15201</strain>
    </source>
</reference>
<evidence type="ECO:0000313" key="1">
    <source>
        <dbReference type="EMBL" id="KIG13672.1"/>
    </source>
</evidence>
<comment type="caution">
    <text evidence="1">The sequence shown here is derived from an EMBL/GenBank/DDBJ whole genome shotgun (WGS) entry which is preliminary data.</text>
</comment>
<name>A0A0C2D0J9_9BACT</name>
<proteinExistence type="predicted"/>